<evidence type="ECO:0000259" key="6">
    <source>
        <dbReference type="Pfam" id="PF12265"/>
    </source>
</evidence>
<gene>
    <name evidence="7" type="ORF">BS47DRAFT_1328719</name>
</gene>
<dbReference type="PROSITE" id="PS50082">
    <property type="entry name" value="WD_REPEATS_2"/>
    <property type="match status" value="3"/>
</dbReference>
<dbReference type="PROSITE" id="PS50294">
    <property type="entry name" value="WD_REPEATS_REGION"/>
    <property type="match status" value="3"/>
</dbReference>
<evidence type="ECO:0000313" key="7">
    <source>
        <dbReference type="EMBL" id="KAF9514669.1"/>
    </source>
</evidence>
<organism evidence="7 8">
    <name type="scientific">Hydnum rufescens UP504</name>
    <dbReference type="NCBI Taxonomy" id="1448309"/>
    <lineage>
        <taxon>Eukaryota</taxon>
        <taxon>Fungi</taxon>
        <taxon>Dikarya</taxon>
        <taxon>Basidiomycota</taxon>
        <taxon>Agaricomycotina</taxon>
        <taxon>Agaricomycetes</taxon>
        <taxon>Cantharellales</taxon>
        <taxon>Hydnaceae</taxon>
        <taxon>Hydnum</taxon>
    </lineage>
</organism>
<dbReference type="InterPro" id="IPR051972">
    <property type="entry name" value="Glutamate-rich_WD_repeat"/>
</dbReference>
<dbReference type="Proteomes" id="UP000886523">
    <property type="component" value="Unassembled WGS sequence"/>
</dbReference>
<dbReference type="Gene3D" id="2.130.10.10">
    <property type="entry name" value="YVTN repeat-like/Quinoprotein amine dehydrogenase"/>
    <property type="match status" value="1"/>
</dbReference>
<comment type="caution">
    <text evidence="7">The sequence shown here is derived from an EMBL/GenBank/DDBJ whole genome shotgun (WGS) entry which is preliminary data.</text>
</comment>
<name>A0A9P6AZ38_9AGAM</name>
<keyword evidence="1 4" id="KW-0853">WD repeat</keyword>
<dbReference type="EMBL" id="MU128958">
    <property type="protein sequence ID" value="KAF9514669.1"/>
    <property type="molecule type" value="Genomic_DNA"/>
</dbReference>
<dbReference type="InterPro" id="IPR001680">
    <property type="entry name" value="WD40_rpt"/>
</dbReference>
<dbReference type="PANTHER" id="PTHR45903:SF1">
    <property type="entry name" value="GLUTAMATE-RICH WD REPEAT-CONTAINING PROTEIN 1"/>
    <property type="match status" value="1"/>
</dbReference>
<evidence type="ECO:0000313" key="8">
    <source>
        <dbReference type="Proteomes" id="UP000886523"/>
    </source>
</evidence>
<feature type="repeat" description="WD" evidence="4">
    <location>
        <begin position="376"/>
        <end position="418"/>
    </location>
</feature>
<feature type="domain" description="Histone-binding protein RBBP4-like N-terminal" evidence="6">
    <location>
        <begin position="104"/>
        <end position="172"/>
    </location>
</feature>
<feature type="region of interest" description="Disordered" evidence="5">
    <location>
        <begin position="1"/>
        <end position="45"/>
    </location>
</feature>
<dbReference type="SUPFAM" id="SSF50978">
    <property type="entry name" value="WD40 repeat-like"/>
    <property type="match status" value="1"/>
</dbReference>
<dbReference type="InterPro" id="IPR015943">
    <property type="entry name" value="WD40/YVTN_repeat-like_dom_sf"/>
</dbReference>
<sequence length="531" mass="57909">MSKRAAIDGVANDGQPFQKTRASAKDGFSTAKRPSLPAVDDGMGEFEDEWEDDIESDESVVDRAAEELGDLDLEDEVLPAVEEEDEAPPTESVYLPGSHVLGEDEILEPDQSVYEMLHRMNVTWPCLSFDILRDALGDERRRYPATAYVVTGTQADIAKNNEVIVMKMSQLHKTQRDDDFSDDEDDEDDASVDEDAILEFRSIPHVGGVNRVRAQPLPMNAGLPPVTDPYHVATWAETGKVHIWDVRPLLESLDVPGYSIDRTRTNSPVFSVVAHGRAEGFALDWSPPSSSPSSGDVTSTGSRLLSGDIHSKIFLTSTTPSGFNTAPQPFASHTSSVEDLQWSPSESTVFASCSSDRSIRIWDVRVKGRKSVVGVQGAHDSDVNVISWNRGTTYLLASGGDEGGIKIWDLRSFKGVSTPAPVPVASFTWHSAPITSIEWHPTEDSIFVAAGADEQITLWDLSVEQDDDEAGAATKEIVGADGQKLRDVPPQLLFVHQGQKDVKEVHWHVQISGAVVSTAADGFNIFKTISV</sequence>
<reference evidence="7" key="1">
    <citation type="journal article" date="2020" name="Nat. Commun.">
        <title>Large-scale genome sequencing of mycorrhizal fungi provides insights into the early evolution of symbiotic traits.</title>
        <authorList>
            <person name="Miyauchi S."/>
            <person name="Kiss E."/>
            <person name="Kuo A."/>
            <person name="Drula E."/>
            <person name="Kohler A."/>
            <person name="Sanchez-Garcia M."/>
            <person name="Morin E."/>
            <person name="Andreopoulos B."/>
            <person name="Barry K.W."/>
            <person name="Bonito G."/>
            <person name="Buee M."/>
            <person name="Carver A."/>
            <person name="Chen C."/>
            <person name="Cichocki N."/>
            <person name="Clum A."/>
            <person name="Culley D."/>
            <person name="Crous P.W."/>
            <person name="Fauchery L."/>
            <person name="Girlanda M."/>
            <person name="Hayes R.D."/>
            <person name="Keri Z."/>
            <person name="LaButti K."/>
            <person name="Lipzen A."/>
            <person name="Lombard V."/>
            <person name="Magnuson J."/>
            <person name="Maillard F."/>
            <person name="Murat C."/>
            <person name="Nolan M."/>
            <person name="Ohm R.A."/>
            <person name="Pangilinan J."/>
            <person name="Pereira M.F."/>
            <person name="Perotto S."/>
            <person name="Peter M."/>
            <person name="Pfister S."/>
            <person name="Riley R."/>
            <person name="Sitrit Y."/>
            <person name="Stielow J.B."/>
            <person name="Szollosi G."/>
            <person name="Zifcakova L."/>
            <person name="Stursova M."/>
            <person name="Spatafora J.W."/>
            <person name="Tedersoo L."/>
            <person name="Vaario L.M."/>
            <person name="Yamada A."/>
            <person name="Yan M."/>
            <person name="Wang P."/>
            <person name="Xu J."/>
            <person name="Bruns T."/>
            <person name="Baldrian P."/>
            <person name="Vilgalys R."/>
            <person name="Dunand C."/>
            <person name="Henrissat B."/>
            <person name="Grigoriev I.V."/>
            <person name="Hibbett D."/>
            <person name="Nagy L.G."/>
            <person name="Martin F.M."/>
        </authorList>
    </citation>
    <scope>NUCLEOTIDE SEQUENCE</scope>
    <source>
        <strain evidence="7">UP504</strain>
    </source>
</reference>
<dbReference type="InterPro" id="IPR022052">
    <property type="entry name" value="Histone-bd_RBBP4-like_N"/>
</dbReference>
<dbReference type="InterPro" id="IPR036322">
    <property type="entry name" value="WD40_repeat_dom_sf"/>
</dbReference>
<evidence type="ECO:0000256" key="2">
    <source>
        <dbReference type="ARBA" id="ARBA00022737"/>
    </source>
</evidence>
<dbReference type="Pfam" id="PF12265">
    <property type="entry name" value="CAF1C_H4-bd"/>
    <property type="match status" value="1"/>
</dbReference>
<evidence type="ECO:0000256" key="4">
    <source>
        <dbReference type="PROSITE-ProRule" id="PRU00221"/>
    </source>
</evidence>
<dbReference type="Pfam" id="PF00400">
    <property type="entry name" value="WD40"/>
    <property type="match status" value="3"/>
</dbReference>
<keyword evidence="8" id="KW-1185">Reference proteome</keyword>
<dbReference type="GO" id="GO:0042254">
    <property type="term" value="P:ribosome biogenesis"/>
    <property type="evidence" value="ECO:0007669"/>
    <property type="project" value="TreeGrafter"/>
</dbReference>
<dbReference type="GO" id="GO:0005730">
    <property type="term" value="C:nucleolus"/>
    <property type="evidence" value="ECO:0007669"/>
    <property type="project" value="TreeGrafter"/>
</dbReference>
<evidence type="ECO:0000256" key="5">
    <source>
        <dbReference type="SAM" id="MobiDB-lite"/>
    </source>
</evidence>
<dbReference type="PANTHER" id="PTHR45903">
    <property type="entry name" value="GLUTAMATE-RICH WD REPEAT-CONTAINING PROTEIN 1"/>
    <property type="match status" value="1"/>
</dbReference>
<dbReference type="PRINTS" id="PR00320">
    <property type="entry name" value="GPROTEINBRPT"/>
</dbReference>
<dbReference type="SMART" id="SM00320">
    <property type="entry name" value="WD40"/>
    <property type="match status" value="5"/>
</dbReference>
<proteinExistence type="predicted"/>
<keyword evidence="2" id="KW-0677">Repeat</keyword>
<evidence type="ECO:0000256" key="1">
    <source>
        <dbReference type="ARBA" id="ARBA00022574"/>
    </source>
</evidence>
<dbReference type="AlphaFoldDB" id="A0A9P6AZ38"/>
<accession>A0A9P6AZ38</accession>
<feature type="repeat" description="WD" evidence="4">
    <location>
        <begin position="330"/>
        <end position="365"/>
    </location>
</feature>
<protein>
    <recommendedName>
        <fullName evidence="3">Glutamate-rich WD repeat-containing protein 1</fullName>
    </recommendedName>
</protein>
<feature type="repeat" description="WD" evidence="4">
    <location>
        <begin position="427"/>
        <end position="462"/>
    </location>
</feature>
<dbReference type="InterPro" id="IPR020472">
    <property type="entry name" value="WD40_PAC1"/>
</dbReference>
<dbReference type="OrthoDB" id="2161379at2759"/>
<evidence type="ECO:0000256" key="3">
    <source>
        <dbReference type="ARBA" id="ARBA00040876"/>
    </source>
</evidence>